<reference evidence="1" key="1">
    <citation type="submission" date="2022-02" db="EMBL/GenBank/DDBJ databases">
        <title>Halalkalibacter sp. nov. isolated from Lonar Lake, India.</title>
        <authorList>
            <person name="Joshi A."/>
            <person name="Thite S."/>
            <person name="Lodha T."/>
        </authorList>
    </citation>
    <scope>NUCLEOTIDE SEQUENCE</scope>
    <source>
        <strain evidence="1">MEB205</strain>
    </source>
</reference>
<protein>
    <submittedName>
        <fullName evidence="1">Chitobiase/beta-hexosaminidase C-terminal domain-containing protein</fullName>
    </submittedName>
</protein>
<dbReference type="EMBL" id="JAKRYL010000016">
    <property type="protein sequence ID" value="MCL7748479.1"/>
    <property type="molecule type" value="Genomic_DNA"/>
</dbReference>
<accession>A0A9X2I7S8</accession>
<dbReference type="Pfam" id="PF13287">
    <property type="entry name" value="Fn3_assoc"/>
    <property type="match status" value="1"/>
</dbReference>
<dbReference type="Proteomes" id="UP001139150">
    <property type="component" value="Unassembled WGS sequence"/>
</dbReference>
<dbReference type="InterPro" id="IPR026876">
    <property type="entry name" value="Fn3_assoc_repeat"/>
</dbReference>
<dbReference type="AlphaFoldDB" id="A0A9X2I7S8"/>
<evidence type="ECO:0000313" key="1">
    <source>
        <dbReference type="EMBL" id="MCL7748479.1"/>
    </source>
</evidence>
<evidence type="ECO:0000313" key="2">
    <source>
        <dbReference type="Proteomes" id="UP001139150"/>
    </source>
</evidence>
<keyword evidence="2" id="KW-1185">Reference proteome</keyword>
<comment type="caution">
    <text evidence="1">The sequence shown here is derived from an EMBL/GenBank/DDBJ whole genome shotgun (WGS) entry which is preliminary data.</text>
</comment>
<dbReference type="RefSeq" id="WP_250097369.1">
    <property type="nucleotide sequence ID" value="NZ_JAKRYL010000016.1"/>
</dbReference>
<gene>
    <name evidence="1" type="ORF">MF646_15225</name>
</gene>
<proteinExistence type="predicted"/>
<organism evidence="1 2">
    <name type="scientific">Halalkalibacter alkaliphilus</name>
    <dbReference type="NCBI Taxonomy" id="2917993"/>
    <lineage>
        <taxon>Bacteria</taxon>
        <taxon>Bacillati</taxon>
        <taxon>Bacillota</taxon>
        <taxon>Bacilli</taxon>
        <taxon>Bacillales</taxon>
        <taxon>Bacillaceae</taxon>
        <taxon>Halalkalibacter</taxon>
    </lineage>
</organism>
<name>A0A9X2I7S8_9BACI</name>
<sequence length="61" mass="6733">MLYSATLGATIIYTTEEGPAPRLKIYQGPLTLEKGKMTIRAKAVRIGFKNSEELVSTFVVE</sequence>